<reference evidence="2 3" key="1">
    <citation type="submission" date="2013-02" db="EMBL/GenBank/DDBJ databases">
        <title>Genome sequence of Clostridium saccharoperbutylacetonicum N1-4(HMT).</title>
        <authorList>
            <person name="Poehlein A."/>
            <person name="Daniel R."/>
        </authorList>
    </citation>
    <scope>NUCLEOTIDE SEQUENCE [LARGE SCALE GENOMIC DNA]</scope>
    <source>
        <strain evidence="3">N1-4(HMT)</strain>
    </source>
</reference>
<accession>M1MNJ0</accession>
<dbReference type="RefSeq" id="WP_015392595.1">
    <property type="nucleotide sequence ID" value="NC_020291.1"/>
</dbReference>
<dbReference type="InterPro" id="IPR050276">
    <property type="entry name" value="MshD_Acetyltransferase"/>
</dbReference>
<dbReference type="InterPro" id="IPR016181">
    <property type="entry name" value="Acyl_CoA_acyltransferase"/>
</dbReference>
<keyword evidence="3" id="KW-1185">Reference proteome</keyword>
<evidence type="ECO:0000259" key="1">
    <source>
        <dbReference type="PROSITE" id="PS51186"/>
    </source>
</evidence>
<name>M1MNJ0_9CLOT</name>
<dbReference type="PROSITE" id="PS51186">
    <property type="entry name" value="GNAT"/>
    <property type="match status" value="1"/>
</dbReference>
<dbReference type="KEGG" id="csr:Cspa_c25110"/>
<dbReference type="Gene3D" id="3.40.630.30">
    <property type="match status" value="1"/>
</dbReference>
<dbReference type="Proteomes" id="UP000011728">
    <property type="component" value="Chromosome"/>
</dbReference>
<dbReference type="eggNOG" id="COG0456">
    <property type="taxonomic scope" value="Bacteria"/>
</dbReference>
<dbReference type="SUPFAM" id="SSF55729">
    <property type="entry name" value="Acyl-CoA N-acyltransferases (Nat)"/>
    <property type="match status" value="1"/>
</dbReference>
<proteinExistence type="predicted"/>
<dbReference type="GO" id="GO:0016747">
    <property type="term" value="F:acyltransferase activity, transferring groups other than amino-acyl groups"/>
    <property type="evidence" value="ECO:0007669"/>
    <property type="project" value="InterPro"/>
</dbReference>
<dbReference type="Pfam" id="PF00583">
    <property type="entry name" value="Acetyltransf_1"/>
    <property type="match status" value="1"/>
</dbReference>
<dbReference type="AlphaFoldDB" id="M1MNJ0"/>
<dbReference type="InterPro" id="IPR000182">
    <property type="entry name" value="GNAT_dom"/>
</dbReference>
<dbReference type="PANTHER" id="PTHR43617">
    <property type="entry name" value="L-AMINO ACID N-ACETYLTRANSFERASE"/>
    <property type="match status" value="1"/>
</dbReference>
<gene>
    <name evidence="2" type="ORF">Cspa_c25110</name>
</gene>
<dbReference type="CDD" id="cd04301">
    <property type="entry name" value="NAT_SF"/>
    <property type="match status" value="1"/>
</dbReference>
<evidence type="ECO:0000313" key="3">
    <source>
        <dbReference type="Proteomes" id="UP000011728"/>
    </source>
</evidence>
<keyword evidence="2" id="KW-0808">Transferase</keyword>
<protein>
    <submittedName>
        <fullName evidence="2">Putative acetyltransferase</fullName>
    </submittedName>
</protein>
<organism evidence="2 3">
    <name type="scientific">Clostridium saccharoperbutylacetonicum N1-4(HMT)</name>
    <dbReference type="NCBI Taxonomy" id="931276"/>
    <lineage>
        <taxon>Bacteria</taxon>
        <taxon>Bacillati</taxon>
        <taxon>Bacillota</taxon>
        <taxon>Clostridia</taxon>
        <taxon>Eubacteriales</taxon>
        <taxon>Clostridiaceae</taxon>
        <taxon>Clostridium</taxon>
    </lineage>
</organism>
<feature type="domain" description="N-acetyltransferase" evidence="1">
    <location>
        <begin position="4"/>
        <end position="149"/>
    </location>
</feature>
<evidence type="ECO:0000313" key="2">
    <source>
        <dbReference type="EMBL" id="AGF56276.1"/>
    </source>
</evidence>
<dbReference type="STRING" id="36745.CLSAP_23300"/>
<sequence>MEQINVRKIKITDYENIYTLNQELGYLYSIKKTKERIQNITENAKDIILVAEHGAEVIGYIHGSPYELLYMDLLINVLGFVVKEKYRNNGIGNELMNNLEQWAKKNGYSGIRLSTGFDRLNAHRFYQRHGFINVKKQMNFLKIFEKANS</sequence>
<dbReference type="PANTHER" id="PTHR43617:SF22">
    <property type="entry name" value="L-AMINO ACID N-ACETYLTRANSFERASE AAAT"/>
    <property type="match status" value="1"/>
</dbReference>
<dbReference type="PATRIC" id="fig|931276.5.peg.2516"/>
<dbReference type="HOGENOM" id="CLU_013985_34_4_9"/>
<dbReference type="EMBL" id="CP004121">
    <property type="protein sequence ID" value="AGF56276.1"/>
    <property type="molecule type" value="Genomic_DNA"/>
</dbReference>
<dbReference type="OrthoDB" id="9789603at2"/>